<dbReference type="EMBL" id="JARIHO010000040">
    <property type="protein sequence ID" value="KAJ7328053.1"/>
    <property type="molecule type" value="Genomic_DNA"/>
</dbReference>
<organism evidence="3 4">
    <name type="scientific">Mycena albidolilacea</name>
    <dbReference type="NCBI Taxonomy" id="1033008"/>
    <lineage>
        <taxon>Eukaryota</taxon>
        <taxon>Fungi</taxon>
        <taxon>Dikarya</taxon>
        <taxon>Basidiomycota</taxon>
        <taxon>Agaricomycotina</taxon>
        <taxon>Agaricomycetes</taxon>
        <taxon>Agaricomycetidae</taxon>
        <taxon>Agaricales</taxon>
        <taxon>Marasmiineae</taxon>
        <taxon>Mycenaceae</taxon>
        <taxon>Mycena</taxon>
    </lineage>
</organism>
<dbReference type="InterPro" id="IPR052974">
    <property type="entry name" value="GH79_Enzymes"/>
</dbReference>
<accession>A0AAD6ZLS5</accession>
<feature type="chain" id="PRO_5042214236" description="Beta-glucuronidase C-terminal domain-containing protein" evidence="1">
    <location>
        <begin position="23"/>
        <end position="537"/>
    </location>
</feature>
<dbReference type="PANTHER" id="PTHR36183">
    <property type="entry name" value="BETA-GLUCURONIDASE"/>
    <property type="match status" value="1"/>
</dbReference>
<dbReference type="InterPro" id="IPR017853">
    <property type="entry name" value="GH"/>
</dbReference>
<feature type="domain" description="Beta-glucuronidase C-terminal" evidence="2">
    <location>
        <begin position="426"/>
        <end position="531"/>
    </location>
</feature>
<dbReference type="Proteomes" id="UP001218218">
    <property type="component" value="Unassembled WGS sequence"/>
</dbReference>
<evidence type="ECO:0000313" key="3">
    <source>
        <dbReference type="EMBL" id="KAJ7328053.1"/>
    </source>
</evidence>
<comment type="caution">
    <text evidence="3">The sequence shown here is derived from an EMBL/GenBank/DDBJ whole genome shotgun (WGS) entry which is preliminary data.</text>
</comment>
<keyword evidence="4" id="KW-1185">Reference proteome</keyword>
<keyword evidence="1" id="KW-0732">Signal</keyword>
<name>A0AAD6ZLS5_9AGAR</name>
<dbReference type="InterPro" id="IPR031728">
    <property type="entry name" value="GlcAase_C"/>
</dbReference>
<dbReference type="Pfam" id="PF16862">
    <property type="entry name" value="Glyco_hydro_79C"/>
    <property type="match status" value="1"/>
</dbReference>
<proteinExistence type="predicted"/>
<evidence type="ECO:0000313" key="4">
    <source>
        <dbReference type="Proteomes" id="UP001218218"/>
    </source>
</evidence>
<protein>
    <recommendedName>
        <fullName evidence="2">Beta-glucuronidase C-terminal domain-containing protein</fullName>
    </recommendedName>
</protein>
<feature type="signal peptide" evidence="1">
    <location>
        <begin position="1"/>
        <end position="22"/>
    </location>
</feature>
<gene>
    <name evidence="3" type="ORF">DFH08DRAFT_1026167</name>
</gene>
<evidence type="ECO:0000259" key="2">
    <source>
        <dbReference type="Pfam" id="PF16862"/>
    </source>
</evidence>
<dbReference type="PANTHER" id="PTHR36183:SF2">
    <property type="entry name" value="BETA-GLUCURONIDASE C-TERMINAL DOMAIN-CONTAINING PROTEIN"/>
    <property type="match status" value="1"/>
</dbReference>
<dbReference type="Gene3D" id="3.20.20.80">
    <property type="entry name" value="Glycosidases"/>
    <property type="match status" value="1"/>
</dbReference>
<sequence>MKFNFTPLLLLLGTVSTQVADSDSAVSVQSIPAVQLWPRLTANNAQNVSQGFIGFGIEMASFTNFGGLNQPNMFSNNLMSALSTRNGAPVHIRVGGTSMDNTIFNASSSSPLEPTGDRDACKLHTNATIGSPWLAPFKHFNAGTRFTVQVPLARVHPNNRIAFAEACIAAIPGTTKQLDAIEIGNEPDLYSLFPKAACGSPDRRAKYRPEDYAAEWKVAARNISEDVGALNASAKKAWFQAMTISSGNPHSWNVATTWNEIDEGGFVKTVSQHYYQADACDKMALRNQLMNHSQTVSEMQTSFGATIAFLQKRDIPFVLGEVGSAIAIGSGDCSPALDIYRSLGAALWTADFMLHSMAMGIARVSMQQGTGFNIAAWQPVTTPALPKAVHGNWYGHVFAADFIGPGGNFQIHALPTNATHPDIVSYAGYNSGLLTKLAVLDMRFWEGANNSPRPAVDIRLPDLGTDITAARVSRLTAPGGSDDLQSISWAGKQWSADDDGKEPRGNNSVVVKVVNGSLAGNVTIWASQAVLLEMIRA</sequence>
<reference evidence="3" key="1">
    <citation type="submission" date="2023-03" db="EMBL/GenBank/DDBJ databases">
        <title>Massive genome expansion in bonnet fungi (Mycena s.s.) driven by repeated elements and novel gene families across ecological guilds.</title>
        <authorList>
            <consortium name="Lawrence Berkeley National Laboratory"/>
            <person name="Harder C.B."/>
            <person name="Miyauchi S."/>
            <person name="Viragh M."/>
            <person name="Kuo A."/>
            <person name="Thoen E."/>
            <person name="Andreopoulos B."/>
            <person name="Lu D."/>
            <person name="Skrede I."/>
            <person name="Drula E."/>
            <person name="Henrissat B."/>
            <person name="Morin E."/>
            <person name="Kohler A."/>
            <person name="Barry K."/>
            <person name="LaButti K."/>
            <person name="Morin E."/>
            <person name="Salamov A."/>
            <person name="Lipzen A."/>
            <person name="Mereny Z."/>
            <person name="Hegedus B."/>
            <person name="Baldrian P."/>
            <person name="Stursova M."/>
            <person name="Weitz H."/>
            <person name="Taylor A."/>
            <person name="Grigoriev I.V."/>
            <person name="Nagy L.G."/>
            <person name="Martin F."/>
            <person name="Kauserud H."/>
        </authorList>
    </citation>
    <scope>NUCLEOTIDE SEQUENCE</scope>
    <source>
        <strain evidence="3">CBHHK002</strain>
    </source>
</reference>
<dbReference type="AlphaFoldDB" id="A0AAD6ZLS5"/>
<evidence type="ECO:0000256" key="1">
    <source>
        <dbReference type="SAM" id="SignalP"/>
    </source>
</evidence>
<dbReference type="SUPFAM" id="SSF51445">
    <property type="entry name" value="(Trans)glycosidases"/>
    <property type="match status" value="1"/>
</dbReference>